<accession>A0A8J7YW66</accession>
<dbReference type="Proteomes" id="UP000738826">
    <property type="component" value="Unassembled WGS sequence"/>
</dbReference>
<gene>
    <name evidence="2" type="ORF">GW779_05335</name>
    <name evidence="1" type="ORF">GW910_05190</name>
</gene>
<dbReference type="InterPro" id="IPR013783">
    <property type="entry name" value="Ig-like_fold"/>
</dbReference>
<dbReference type="EMBL" id="JAACQH010000109">
    <property type="protein sequence ID" value="NCS91809.1"/>
    <property type="molecule type" value="Genomic_DNA"/>
</dbReference>
<proteinExistence type="predicted"/>
<dbReference type="SUPFAM" id="SSF63446">
    <property type="entry name" value="Type I dockerin domain"/>
    <property type="match status" value="1"/>
</dbReference>
<reference evidence="2" key="1">
    <citation type="submission" date="2019-11" db="EMBL/GenBank/DDBJ databases">
        <title>Lipid analysis of CO2-rich subsurface aquifers suggests an autotrophy-based deep biosphere with lysolipids enriched in CPR bacteria.</title>
        <authorList>
            <person name="Probst A.J."/>
            <person name="Elling F.J."/>
            <person name="Castelle C.J."/>
            <person name="Zhu Q."/>
            <person name="Elvert M."/>
            <person name="Birarda G."/>
            <person name="Holman H.-Y."/>
            <person name="Lane K.R."/>
            <person name="Ladd B."/>
            <person name="Ryan M.C."/>
            <person name="Woyke T."/>
            <person name="Hinrichs K.-U."/>
            <person name="Banfield J.F."/>
        </authorList>
    </citation>
    <scope>NUCLEOTIDE SEQUENCE</scope>
    <source>
        <strain evidence="1">CG_2015-01_33_1645</strain>
        <strain evidence="2">CG_2015-04_33_537</strain>
    </source>
</reference>
<evidence type="ECO:0000313" key="1">
    <source>
        <dbReference type="EMBL" id="NCN65436.1"/>
    </source>
</evidence>
<sequence length="925" mass="101839">MSRKTKILDRGALALVVVFLILGPSLNVYADILCETRIAISDIYKDSTANLAVTISNSTGSHNCITDNYGYVTCNPGVGVGNFSVNLTFCGNIYSFKVSVKSSCDVENLTLNISSSCQIPNSCNANENCSDNQNCYNGYCKNLNCNAGYTAKNHQCEFAIGCKIGAKVGARGGATSLQKVVEISNCTTLSEENKTYILTQDINTGDNACINISADDIVIDWRWHKISGNGNGTGIKITGNNVIVENCIIENFSTGIMLNANDTTVYCNIIQNNSEGLSSGERNVHNKIYKNLIRDNEAGIHRLDVSVNISIAANEIIKNKFGIYAPFMNANKSPDLSNNVICSNEVNVNFTDYSNTSNCTLPDLAITKIDIPLMSDGNLTINVTAENLFKNLYNGSAIVSVIIEGNNQTTSENKTIDGNISIHNLSFNFSSLPSGIYFVTASIYSVSEINESNSQNNALSNAYAAIKENRCLVYGKTRHLKRLMPNINLTQIKLMPNINLTLINNSNNEEILNLTSDENGFFEIVLNEGNYTLKSIYSIYETVNVGKNSVVEKNVSVNLLTLNITDTRNISLENAEIVIIDANNSEGVVLLTNENGIAEFIYATGHSYKIFMFKEGYAPFHDIINQIYFGATYHIMAEDCTISSKNTSMFENYTLKIYNDIQNKIRQNKIERVISYVVGKKNMTRPAQKVGVRVGAKPITKTAKCYVNITNIPENLTVSVIENETNETSAKNSGFNGIEIVRIVKKTGNKTVPLGDVNINFTYKNKDFGNVIAESGNIGEQNLSYEIIHLDANETKKVGEKILYLPVKNNKGLICVNDNATSQSDINNMIENDCNGNWRIMNENDTVTFDNISYYYRVLSNGTGAVELNFVLGDANKNNMLDLGDVFKIIEHIFTFSSVPARADVNNDKTIDIFNVVEILENISG</sequence>
<dbReference type="InterPro" id="IPR036439">
    <property type="entry name" value="Dockerin_dom_sf"/>
</dbReference>
<dbReference type="AlphaFoldDB" id="A0A8J7YW66"/>
<dbReference type="Proteomes" id="UP000768163">
    <property type="component" value="Unassembled WGS sequence"/>
</dbReference>
<name>A0A8J7YW66_9ARCH</name>
<comment type="caution">
    <text evidence="2">The sequence shown here is derived from an EMBL/GenBank/DDBJ whole genome shotgun (WGS) entry which is preliminary data.</text>
</comment>
<dbReference type="GO" id="GO:0000272">
    <property type="term" value="P:polysaccharide catabolic process"/>
    <property type="evidence" value="ECO:0007669"/>
    <property type="project" value="InterPro"/>
</dbReference>
<evidence type="ECO:0000313" key="3">
    <source>
        <dbReference type="Proteomes" id="UP000738826"/>
    </source>
</evidence>
<dbReference type="Gene3D" id="2.60.40.10">
    <property type="entry name" value="Immunoglobulins"/>
    <property type="match status" value="1"/>
</dbReference>
<evidence type="ECO:0000313" key="2">
    <source>
        <dbReference type="EMBL" id="NCS91809.1"/>
    </source>
</evidence>
<dbReference type="EMBL" id="JAACVF010000143">
    <property type="protein sequence ID" value="NCN65436.1"/>
    <property type="molecule type" value="Genomic_DNA"/>
</dbReference>
<dbReference type="Gene3D" id="1.10.1330.10">
    <property type="entry name" value="Dockerin domain"/>
    <property type="match status" value="1"/>
</dbReference>
<organism evidence="2 3">
    <name type="scientific">Candidatus Altarchaeum hamiconexum</name>
    <dbReference type="NCBI Taxonomy" id="1803513"/>
    <lineage>
        <taxon>Archaea</taxon>
        <taxon>Candidatus Altarchaeota</taxon>
        <taxon>Candidatus Altiarchaeia</taxon>
        <taxon>Candidatus Altarchaeales</taxon>
        <taxon>Candidatus Altarchaeaceae</taxon>
        <taxon>Candidatus Altarchaeum</taxon>
    </lineage>
</organism>
<protein>
    <submittedName>
        <fullName evidence="2">Uncharacterized protein</fullName>
    </submittedName>
</protein>